<evidence type="ECO:0000313" key="3">
    <source>
        <dbReference type="EMBL" id="HIX61889.1"/>
    </source>
</evidence>
<reference evidence="3" key="1">
    <citation type="journal article" date="2021" name="PeerJ">
        <title>Extensive microbial diversity within the chicken gut microbiome revealed by metagenomics and culture.</title>
        <authorList>
            <person name="Gilroy R."/>
            <person name="Ravi A."/>
            <person name="Getino M."/>
            <person name="Pursley I."/>
            <person name="Horton D.L."/>
            <person name="Alikhan N.F."/>
            <person name="Baker D."/>
            <person name="Gharbi K."/>
            <person name="Hall N."/>
            <person name="Watson M."/>
            <person name="Adriaenssens E.M."/>
            <person name="Foster-Nyarko E."/>
            <person name="Jarju S."/>
            <person name="Secka A."/>
            <person name="Antonio M."/>
            <person name="Oren A."/>
            <person name="Chaudhuri R.R."/>
            <person name="La Ragione R."/>
            <person name="Hildebrand F."/>
            <person name="Pallen M.J."/>
        </authorList>
    </citation>
    <scope>NUCLEOTIDE SEQUENCE</scope>
    <source>
        <strain evidence="3">1193</strain>
    </source>
</reference>
<dbReference type="InterPro" id="IPR017961">
    <property type="entry name" value="DNA_pol_Y-fam_little_finger"/>
</dbReference>
<feature type="domain" description="DNA polymerase Y-family little finger" evidence="1">
    <location>
        <begin position="56"/>
        <end position="172"/>
    </location>
</feature>
<name>A0A9D1WMD0_9GAMM</name>
<evidence type="ECO:0000259" key="2">
    <source>
        <dbReference type="Pfam" id="PF13438"/>
    </source>
</evidence>
<evidence type="ECO:0000313" key="4">
    <source>
        <dbReference type="Proteomes" id="UP000824248"/>
    </source>
</evidence>
<dbReference type="GO" id="GO:0006281">
    <property type="term" value="P:DNA repair"/>
    <property type="evidence" value="ECO:0007669"/>
    <property type="project" value="InterPro"/>
</dbReference>
<dbReference type="Pfam" id="PF11799">
    <property type="entry name" value="IMS_C"/>
    <property type="match status" value="1"/>
</dbReference>
<proteinExistence type="predicted"/>
<protein>
    <submittedName>
        <fullName evidence="3">DUF4113 domain-containing protein</fullName>
    </submittedName>
</protein>
<feature type="domain" description="DUF4113" evidence="2">
    <location>
        <begin position="186"/>
        <end position="236"/>
    </location>
</feature>
<dbReference type="Pfam" id="PF13438">
    <property type="entry name" value="DUF4113"/>
    <property type="match status" value="1"/>
</dbReference>
<dbReference type="EMBL" id="DXFC01000194">
    <property type="protein sequence ID" value="HIX61889.1"/>
    <property type="molecule type" value="Genomic_DNA"/>
</dbReference>
<reference evidence="3" key="2">
    <citation type="submission" date="2021-04" db="EMBL/GenBank/DDBJ databases">
        <authorList>
            <person name="Gilroy R."/>
        </authorList>
    </citation>
    <scope>NUCLEOTIDE SEQUENCE</scope>
    <source>
        <strain evidence="3">1193</strain>
    </source>
</reference>
<dbReference type="GO" id="GO:0003684">
    <property type="term" value="F:damaged DNA binding"/>
    <property type="evidence" value="ECO:0007669"/>
    <property type="project" value="InterPro"/>
</dbReference>
<feature type="non-terminal residue" evidence="3">
    <location>
        <position position="1"/>
    </location>
</feature>
<dbReference type="Proteomes" id="UP000824248">
    <property type="component" value="Unassembled WGS sequence"/>
</dbReference>
<accession>A0A9D1WMD0</accession>
<organism evidence="3 4">
    <name type="scientific">Candidatus Halomonas stercoripullorum</name>
    <dbReference type="NCBI Taxonomy" id="2838617"/>
    <lineage>
        <taxon>Bacteria</taxon>
        <taxon>Pseudomonadati</taxon>
        <taxon>Pseudomonadota</taxon>
        <taxon>Gammaproteobacteria</taxon>
        <taxon>Oceanospirillales</taxon>
        <taxon>Halomonadaceae</taxon>
        <taxon>Halomonas</taxon>
    </lineage>
</organism>
<sequence>RRLAERLALSGYKNAWELAQADTRRLRRHYSATLVRTALELRGIPCIEMNDLDGARQRIMTSRSFGKLTNSLDDIRAAVRQHGQLGAARLRQQNSLARAVLVFLETHPHRTDLAQYSPRLALELPYPTADSRQILQVAGSAVQRIYRQGYQYQKAGVMLLDLIAAQQQQLSLLDTPQSERERQRSQQLMATIDALNQRMGRGTIKLGTPSPGATWQLRCARLTQRYTTQWDELPVARA</sequence>
<dbReference type="AlphaFoldDB" id="A0A9D1WMD0"/>
<evidence type="ECO:0000259" key="1">
    <source>
        <dbReference type="Pfam" id="PF11799"/>
    </source>
</evidence>
<comment type="caution">
    <text evidence="3">The sequence shown here is derived from an EMBL/GenBank/DDBJ whole genome shotgun (WGS) entry which is preliminary data.</text>
</comment>
<gene>
    <name evidence="3" type="ORF">H9854_06620</name>
</gene>
<dbReference type="InterPro" id="IPR025188">
    <property type="entry name" value="DUF4113"/>
</dbReference>